<keyword evidence="4" id="KW-0804">Transcription</keyword>
<keyword evidence="2" id="KW-0805">Transcription regulation</keyword>
<evidence type="ECO:0000256" key="3">
    <source>
        <dbReference type="ARBA" id="ARBA00023125"/>
    </source>
</evidence>
<dbReference type="PANTHER" id="PTHR30537:SF74">
    <property type="entry name" value="HTH-TYPE TRANSCRIPTIONAL REGULATOR TRPI"/>
    <property type="match status" value="1"/>
</dbReference>
<evidence type="ECO:0000256" key="4">
    <source>
        <dbReference type="ARBA" id="ARBA00023163"/>
    </source>
</evidence>
<dbReference type="InterPro" id="IPR005119">
    <property type="entry name" value="LysR_subst-bd"/>
</dbReference>
<dbReference type="STRING" id="65735.SAMN04488075_1696"/>
<sequence>MTHIPHLNALRTFLVAARHLNFTSTATELQVSPSAVSHQIKTLEEYLETKLFTRQARRMFLTKEGDYLFQNLDTPFRQISDAVEQMKSLRSSKSVSILCRPFFSSHWLTPRLRYLWTSYPNIDLNLIHRSSFTLADVDKVDLAILWGKGDWPDMESRCLVRGNMTPIMSRAMARTHGIPRTPADLQKFNLLHEESKLNWMNWLKLAGVPQVTGAGSMLVDDTNVRYQHMLNGQGIMLSSPRLLAELLACGELIRPFRLELEGYSYYLAWPKSRPMRVRAAKVASWLVNETECDTLEDTRPEARA</sequence>
<dbReference type="Pfam" id="PF00126">
    <property type="entry name" value="HTH_1"/>
    <property type="match status" value="1"/>
</dbReference>
<dbReference type="InterPro" id="IPR036390">
    <property type="entry name" value="WH_DNA-bd_sf"/>
</dbReference>
<dbReference type="GO" id="GO:0003700">
    <property type="term" value="F:DNA-binding transcription factor activity"/>
    <property type="evidence" value="ECO:0007669"/>
    <property type="project" value="InterPro"/>
</dbReference>
<evidence type="ECO:0000259" key="5">
    <source>
        <dbReference type="PROSITE" id="PS50931"/>
    </source>
</evidence>
<reference evidence="7" key="1">
    <citation type="submission" date="2016-10" db="EMBL/GenBank/DDBJ databases">
        <authorList>
            <person name="Varghese N."/>
            <person name="Submissions S."/>
        </authorList>
    </citation>
    <scope>NUCLEOTIDE SEQUENCE [LARGE SCALE GENOMIC DNA]</scope>
    <source>
        <strain evidence="7">DSM 11593</strain>
    </source>
</reference>
<dbReference type="PROSITE" id="PS50931">
    <property type="entry name" value="HTH_LYSR"/>
    <property type="match status" value="1"/>
</dbReference>
<evidence type="ECO:0000256" key="2">
    <source>
        <dbReference type="ARBA" id="ARBA00023015"/>
    </source>
</evidence>
<feature type="domain" description="HTH lysR-type" evidence="5">
    <location>
        <begin position="5"/>
        <end position="62"/>
    </location>
</feature>
<dbReference type="SUPFAM" id="SSF46785">
    <property type="entry name" value="Winged helix' DNA-binding domain"/>
    <property type="match status" value="1"/>
</dbReference>
<dbReference type="InterPro" id="IPR036388">
    <property type="entry name" value="WH-like_DNA-bd_sf"/>
</dbReference>
<dbReference type="PANTHER" id="PTHR30537">
    <property type="entry name" value="HTH-TYPE TRANSCRIPTIONAL REGULATOR"/>
    <property type="match status" value="1"/>
</dbReference>
<proteinExistence type="inferred from homology"/>
<dbReference type="RefSeq" id="WP_090847204.1">
    <property type="nucleotide sequence ID" value="NZ_FNXG01000002.1"/>
</dbReference>
<evidence type="ECO:0000313" key="6">
    <source>
        <dbReference type="EMBL" id="SEH89795.1"/>
    </source>
</evidence>
<organism evidence="6 7">
    <name type="scientific">Paracoccus alkenifer</name>
    <dbReference type="NCBI Taxonomy" id="65735"/>
    <lineage>
        <taxon>Bacteria</taxon>
        <taxon>Pseudomonadati</taxon>
        <taxon>Pseudomonadota</taxon>
        <taxon>Alphaproteobacteria</taxon>
        <taxon>Rhodobacterales</taxon>
        <taxon>Paracoccaceae</taxon>
        <taxon>Paracoccus</taxon>
    </lineage>
</organism>
<dbReference type="AlphaFoldDB" id="A0A1H6LW82"/>
<dbReference type="Pfam" id="PF03466">
    <property type="entry name" value="LysR_substrate"/>
    <property type="match status" value="1"/>
</dbReference>
<keyword evidence="3" id="KW-0238">DNA-binding</keyword>
<gene>
    <name evidence="6" type="ORF">SAMN04488075_1696</name>
</gene>
<comment type="similarity">
    <text evidence="1">Belongs to the LysR transcriptional regulatory family.</text>
</comment>
<dbReference type="Proteomes" id="UP000199125">
    <property type="component" value="Unassembled WGS sequence"/>
</dbReference>
<dbReference type="PRINTS" id="PR00039">
    <property type="entry name" value="HTHLYSR"/>
</dbReference>
<dbReference type="Gene3D" id="3.40.190.10">
    <property type="entry name" value="Periplasmic binding protein-like II"/>
    <property type="match status" value="2"/>
</dbReference>
<protein>
    <submittedName>
        <fullName evidence="6">LysR family transcriptional regulator, glycine cleavage system transcriptional activator</fullName>
    </submittedName>
</protein>
<dbReference type="OrthoDB" id="9804958at2"/>
<accession>A0A1H6LW82</accession>
<dbReference type="SUPFAM" id="SSF53850">
    <property type="entry name" value="Periplasmic binding protein-like II"/>
    <property type="match status" value="1"/>
</dbReference>
<dbReference type="FunFam" id="1.10.10.10:FF:000001">
    <property type="entry name" value="LysR family transcriptional regulator"/>
    <property type="match status" value="1"/>
</dbReference>
<evidence type="ECO:0000313" key="7">
    <source>
        <dbReference type="Proteomes" id="UP000199125"/>
    </source>
</evidence>
<dbReference type="GO" id="GO:0006351">
    <property type="term" value="P:DNA-templated transcription"/>
    <property type="evidence" value="ECO:0007669"/>
    <property type="project" value="TreeGrafter"/>
</dbReference>
<dbReference type="GO" id="GO:0043565">
    <property type="term" value="F:sequence-specific DNA binding"/>
    <property type="evidence" value="ECO:0007669"/>
    <property type="project" value="TreeGrafter"/>
</dbReference>
<dbReference type="InterPro" id="IPR058163">
    <property type="entry name" value="LysR-type_TF_proteobact-type"/>
</dbReference>
<dbReference type="InterPro" id="IPR000847">
    <property type="entry name" value="LysR_HTH_N"/>
</dbReference>
<dbReference type="EMBL" id="FNXG01000002">
    <property type="protein sequence ID" value="SEH89795.1"/>
    <property type="molecule type" value="Genomic_DNA"/>
</dbReference>
<dbReference type="Gene3D" id="1.10.10.10">
    <property type="entry name" value="Winged helix-like DNA-binding domain superfamily/Winged helix DNA-binding domain"/>
    <property type="match status" value="1"/>
</dbReference>
<evidence type="ECO:0000256" key="1">
    <source>
        <dbReference type="ARBA" id="ARBA00009437"/>
    </source>
</evidence>
<name>A0A1H6LW82_9RHOB</name>
<keyword evidence="7" id="KW-1185">Reference proteome</keyword>